<reference evidence="2" key="1">
    <citation type="journal article" date="2019" name="Int. J. Syst. Evol. Microbiol.">
        <title>The Global Catalogue of Microorganisms (GCM) 10K type strain sequencing project: providing services to taxonomists for standard genome sequencing and annotation.</title>
        <authorList>
            <consortium name="The Broad Institute Genomics Platform"/>
            <consortium name="The Broad Institute Genome Sequencing Center for Infectious Disease"/>
            <person name="Wu L."/>
            <person name="Ma J."/>
        </authorList>
    </citation>
    <scope>NUCLEOTIDE SEQUENCE [LARGE SCALE GENOMIC DNA]</scope>
    <source>
        <strain evidence="2">IBRC 10765</strain>
    </source>
</reference>
<protein>
    <recommendedName>
        <fullName evidence="3">DUF721 domain-containing protein</fullName>
    </recommendedName>
</protein>
<sequence>METLNSAYFAARESAQPQCRVFLRAHLQRGFALPNTLLRVDVTDQVPALCEMSYQQHLAPLVRRLQVRIEETHAVRVRTIDVEVQYYPKATRSVMPVSEAQKNHAA</sequence>
<organism evidence="1 2">
    <name type="scientific">Saccharospirillum mangrovi</name>
    <dbReference type="NCBI Taxonomy" id="2161747"/>
    <lineage>
        <taxon>Bacteria</taxon>
        <taxon>Pseudomonadati</taxon>
        <taxon>Pseudomonadota</taxon>
        <taxon>Gammaproteobacteria</taxon>
        <taxon>Oceanospirillales</taxon>
        <taxon>Saccharospirillaceae</taxon>
        <taxon>Saccharospirillum</taxon>
    </lineage>
</organism>
<comment type="caution">
    <text evidence="1">The sequence shown here is derived from an EMBL/GenBank/DDBJ whole genome shotgun (WGS) entry which is preliminary data.</text>
</comment>
<name>A0ABV7ZUA1_9GAMM</name>
<evidence type="ECO:0008006" key="3">
    <source>
        <dbReference type="Google" id="ProtNLM"/>
    </source>
</evidence>
<gene>
    <name evidence="1" type="ORF">ACFOOG_02865</name>
</gene>
<dbReference type="Proteomes" id="UP001595617">
    <property type="component" value="Unassembled WGS sequence"/>
</dbReference>
<proteinExistence type="predicted"/>
<evidence type="ECO:0000313" key="1">
    <source>
        <dbReference type="EMBL" id="MFC3851765.1"/>
    </source>
</evidence>
<keyword evidence="2" id="KW-1185">Reference proteome</keyword>
<evidence type="ECO:0000313" key="2">
    <source>
        <dbReference type="Proteomes" id="UP001595617"/>
    </source>
</evidence>
<dbReference type="RefSeq" id="WP_380693148.1">
    <property type="nucleotide sequence ID" value="NZ_JBHRYR010000002.1"/>
</dbReference>
<accession>A0ABV7ZUA1</accession>
<dbReference type="EMBL" id="JBHRYR010000002">
    <property type="protein sequence ID" value="MFC3851765.1"/>
    <property type="molecule type" value="Genomic_DNA"/>
</dbReference>